<feature type="transmembrane region" description="Helical" evidence="1">
    <location>
        <begin position="288"/>
        <end position="310"/>
    </location>
</feature>
<feature type="transmembrane region" description="Helical" evidence="1">
    <location>
        <begin position="97"/>
        <end position="117"/>
    </location>
</feature>
<name>A0A075GWR2_9EURY</name>
<dbReference type="AlphaFoldDB" id="A0A075GWR2"/>
<evidence type="ECO:0000256" key="1">
    <source>
        <dbReference type="SAM" id="Phobius"/>
    </source>
</evidence>
<feature type="transmembrane region" description="Helical" evidence="1">
    <location>
        <begin position="70"/>
        <end position="90"/>
    </location>
</feature>
<evidence type="ECO:0000313" key="2">
    <source>
        <dbReference type="EMBL" id="AIF07395.1"/>
    </source>
</evidence>
<keyword evidence="1" id="KW-0812">Transmembrane</keyword>
<feature type="transmembrane region" description="Helical" evidence="1">
    <location>
        <begin position="163"/>
        <end position="180"/>
    </location>
</feature>
<keyword evidence="1" id="KW-0472">Membrane</keyword>
<feature type="transmembrane region" description="Helical" evidence="1">
    <location>
        <begin position="25"/>
        <end position="47"/>
    </location>
</feature>
<reference evidence="2" key="1">
    <citation type="journal article" date="2014" name="Genome Biol. Evol.">
        <title>Pangenome evidence for extensive interdomain horizontal transfer affecting lineage core and shell genes in uncultured planktonic thaumarchaeota and euryarchaeota.</title>
        <authorList>
            <person name="Deschamps P."/>
            <person name="Zivanovic Y."/>
            <person name="Moreira D."/>
            <person name="Rodriguez-Valera F."/>
            <person name="Lopez-Garcia P."/>
        </authorList>
    </citation>
    <scope>NUCLEOTIDE SEQUENCE</scope>
</reference>
<sequence>MNLLERLPRLEQVINYRDLVGEYPLLLAVRVLASAGLLWMGMLWFGFHDPQQSLITEYARDYYPAFDPAAYDYVAGGFLAGFLLYLYTLLLRPWNRLLLFAVVVWVGWYFFGPYLAYQTENYVRYADPWLAQERASLWFGHATMLVFGSSLGLGAYGIWRRRTLPITLSVILAIAVGYLHTGESVQSLEGGVRFGLGFLVYIELSLAALKYEAYVLQFQPVGASGSLLSEGELGRVRATLASLMGHYGVHLAVMLGLTALLGGIILEINTWVARYTSGRIAESFELDSLYGIVFTAMVAFLLLGVLRMFAGPDYELDES</sequence>
<organism evidence="2">
    <name type="scientific">uncultured marine group II/III euryarchaeote KM3_202_G05</name>
    <dbReference type="NCBI Taxonomy" id="1457978"/>
    <lineage>
        <taxon>Archaea</taxon>
        <taxon>Methanobacteriati</taxon>
        <taxon>Methanobacteriota</taxon>
        <taxon>environmental samples</taxon>
    </lineage>
</organism>
<dbReference type="EMBL" id="KF900800">
    <property type="protein sequence ID" value="AIF07395.1"/>
    <property type="molecule type" value="Genomic_DNA"/>
</dbReference>
<accession>A0A075GWR2</accession>
<feature type="transmembrane region" description="Helical" evidence="1">
    <location>
        <begin position="247"/>
        <end position="268"/>
    </location>
</feature>
<keyword evidence="1" id="KW-1133">Transmembrane helix</keyword>
<proteinExistence type="predicted"/>
<feature type="transmembrane region" description="Helical" evidence="1">
    <location>
        <begin position="137"/>
        <end position="156"/>
    </location>
</feature>
<protein>
    <submittedName>
        <fullName evidence="2">Uncharacterized protein</fullName>
    </submittedName>
</protein>